<dbReference type="InterPro" id="IPR036390">
    <property type="entry name" value="WH_DNA-bd_sf"/>
</dbReference>
<dbReference type="RefSeq" id="WP_077686808.1">
    <property type="nucleotide sequence ID" value="NZ_CP019606.1"/>
</dbReference>
<dbReference type="STRING" id="1332264.BW730_14110"/>
<gene>
    <name evidence="1" type="ORF">BW730_14110</name>
</gene>
<dbReference type="KEGG" id="tes:BW730_14110"/>
<dbReference type="Proteomes" id="UP000188145">
    <property type="component" value="Chromosome"/>
</dbReference>
<dbReference type="OrthoDB" id="3351920at2"/>
<evidence type="ECO:0000313" key="1">
    <source>
        <dbReference type="EMBL" id="AQP48472.1"/>
    </source>
</evidence>
<name>A0A1Q2CQU4_9ACTN</name>
<evidence type="ECO:0000313" key="2">
    <source>
        <dbReference type="Proteomes" id="UP000188145"/>
    </source>
</evidence>
<organism evidence="1 2">
    <name type="scientific">Tessaracoccus aquimaris</name>
    <dbReference type="NCBI Taxonomy" id="1332264"/>
    <lineage>
        <taxon>Bacteria</taxon>
        <taxon>Bacillati</taxon>
        <taxon>Actinomycetota</taxon>
        <taxon>Actinomycetes</taxon>
        <taxon>Propionibacteriales</taxon>
        <taxon>Propionibacteriaceae</taxon>
        <taxon>Tessaracoccus</taxon>
    </lineage>
</organism>
<evidence type="ECO:0008006" key="3">
    <source>
        <dbReference type="Google" id="ProtNLM"/>
    </source>
</evidence>
<dbReference type="SUPFAM" id="SSF46785">
    <property type="entry name" value="Winged helix' DNA-binding domain"/>
    <property type="match status" value="1"/>
</dbReference>
<proteinExistence type="predicted"/>
<sequence length="361" mass="39173">MPAVSEHPPQLTERMLLGIVQRTLQERLPSGWSVGELEIPASDSGADAIVVVTAPTGPALRVLVETKRLVEPRDVQRIGDQLLSRARETSDIGLVAARYLSPTVRQRLEDVGLSFVDATGNVRVRSDSPALFLADRGLDRDPWRGPGRPRGTLKGAPAAQVVRALLDAPGPMRIRELVASSQASTGSVYRVVEFLETEDLLVRRKDGALAVPSWVSVLRRWCADYEFLTTNTVSRWIAPRGVDSVIRAAIETNPASYVVTGSVAAATWAAYAPARSVHAYATNASEIARQWGLRPTETGANVLIAEPAYEVLMRGARQRQDGLSVAAPVQVAADLLNGPGRAPSEAEELIEWMVGHEDDWR</sequence>
<protein>
    <recommendedName>
        <fullName evidence="3">HTH iclR-type domain-containing protein</fullName>
    </recommendedName>
</protein>
<dbReference type="EMBL" id="CP019606">
    <property type="protein sequence ID" value="AQP48472.1"/>
    <property type="molecule type" value="Genomic_DNA"/>
</dbReference>
<reference evidence="2" key="1">
    <citation type="submission" date="2017-02" db="EMBL/GenBank/DDBJ databases">
        <title>Tessaracoccus aquaemaris sp. nov., isolated from the intestine of a Korean rockfish, Sebastes schlegelii, in a marine aquaculture pond.</title>
        <authorList>
            <person name="Tak E.J."/>
            <person name="Bae J.-W."/>
        </authorList>
    </citation>
    <scope>NUCLEOTIDE SEQUENCE [LARGE SCALE GENOMIC DNA]</scope>
    <source>
        <strain evidence="2">NSG39</strain>
    </source>
</reference>
<dbReference type="AlphaFoldDB" id="A0A1Q2CQU4"/>
<accession>A0A1Q2CQU4</accession>
<keyword evidence="2" id="KW-1185">Reference proteome</keyword>